<accession>A0ACC2PBJ3</accession>
<protein>
    <submittedName>
        <fullName evidence="1">Uncharacterized protein</fullName>
    </submittedName>
</protein>
<proteinExistence type="predicted"/>
<dbReference type="Proteomes" id="UP001239111">
    <property type="component" value="Chromosome 2"/>
</dbReference>
<evidence type="ECO:0000313" key="1">
    <source>
        <dbReference type="EMBL" id="KAJ8680811.1"/>
    </source>
</evidence>
<name>A0ACC2PBJ3_9HYME</name>
<organism evidence="1 2">
    <name type="scientific">Eretmocerus hayati</name>
    <dbReference type="NCBI Taxonomy" id="131215"/>
    <lineage>
        <taxon>Eukaryota</taxon>
        <taxon>Metazoa</taxon>
        <taxon>Ecdysozoa</taxon>
        <taxon>Arthropoda</taxon>
        <taxon>Hexapoda</taxon>
        <taxon>Insecta</taxon>
        <taxon>Pterygota</taxon>
        <taxon>Neoptera</taxon>
        <taxon>Endopterygota</taxon>
        <taxon>Hymenoptera</taxon>
        <taxon>Apocrita</taxon>
        <taxon>Proctotrupomorpha</taxon>
        <taxon>Chalcidoidea</taxon>
        <taxon>Aphelinidae</taxon>
        <taxon>Aphelininae</taxon>
        <taxon>Eretmocerus</taxon>
    </lineage>
</organism>
<reference evidence="1" key="1">
    <citation type="submission" date="2023-04" db="EMBL/GenBank/DDBJ databases">
        <title>A chromosome-level genome assembly of the parasitoid wasp Eretmocerus hayati.</title>
        <authorList>
            <person name="Zhong Y."/>
            <person name="Liu S."/>
            <person name="Liu Y."/>
        </authorList>
    </citation>
    <scope>NUCLEOTIDE SEQUENCE</scope>
    <source>
        <strain evidence="1">ZJU_SS_LIU_2023</strain>
    </source>
</reference>
<dbReference type="EMBL" id="CM056742">
    <property type="protein sequence ID" value="KAJ8680811.1"/>
    <property type="molecule type" value="Genomic_DNA"/>
</dbReference>
<keyword evidence="2" id="KW-1185">Reference proteome</keyword>
<gene>
    <name evidence="1" type="ORF">QAD02_016598</name>
</gene>
<comment type="caution">
    <text evidence="1">The sequence shown here is derived from an EMBL/GenBank/DDBJ whole genome shotgun (WGS) entry which is preliminary data.</text>
</comment>
<sequence length="353" mass="41237">MQVENRNIGDVQKLDTIMGQTFNWVAQIEKYDSYAVKTYIFWESPTFWFRDSSGSRHEWRLRCQEEFYMKNNPTTLSLYTQYMSRAVDKKSIFAIKLRISISQYGSTYVCHDDMTDEGSGETWIQDFSKHNFFMLKLTKFVPYSGKFELNVSCTIIALKTSADQKIVGALEKHDVSLKNEYELLFENGQFSDVTFIIENNKLQLHKSILSSRSPVFAAMFNHDFKENISNEVYIDDQPYEIMREFFRFIYAAKVNEIEKYAAELLFLSNKYDVKGLKSLCGQHIADSLRDDNVLECLNLANQHDAKSLKAECFAFILTNAKKIVKLPSFDINKLPDDLRNEFFKVMIEQSRLI</sequence>
<evidence type="ECO:0000313" key="2">
    <source>
        <dbReference type="Proteomes" id="UP001239111"/>
    </source>
</evidence>